<comment type="cofactor">
    <cofactor evidence="1">
        <name>Zn(2+)</name>
        <dbReference type="ChEBI" id="CHEBI:29105"/>
    </cofactor>
</comment>
<dbReference type="GeneID" id="107119343"/>
<gene>
    <name evidence="7" type="primary">AARSD1</name>
</gene>
<organism evidence="6 7">
    <name type="scientific">Gekko japonicus</name>
    <name type="common">Schlegel's Japanese gecko</name>
    <dbReference type="NCBI Taxonomy" id="146911"/>
    <lineage>
        <taxon>Eukaryota</taxon>
        <taxon>Metazoa</taxon>
        <taxon>Chordata</taxon>
        <taxon>Craniata</taxon>
        <taxon>Vertebrata</taxon>
        <taxon>Euteleostomi</taxon>
        <taxon>Lepidosauria</taxon>
        <taxon>Squamata</taxon>
        <taxon>Bifurcata</taxon>
        <taxon>Gekkota</taxon>
        <taxon>Gekkonidae</taxon>
        <taxon>Gekkoninae</taxon>
        <taxon>Gekko</taxon>
    </lineage>
</organism>
<keyword evidence="6" id="KW-1185">Reference proteome</keyword>
<accession>A0ABM1KUA7</accession>
<proteinExistence type="predicted"/>
<sequence>FTTRVVSCCPAQLPTKNGGKKETLQGFHVILEDTILFPEGGGQVLAVTLGRAPHSVSFGQHLITAVADQMFGFKTTSWELGQQQSTVELEAPYVTADQVAALERSVNDKIRARIPVVVRHLAEGDAEGDGVRSRGLPDDHTGPVRIVSIEGVDTNMCCGTHVSNLSDLQVIKLLGTEKGKRNKTNLVFLAGNRVLKSLAQSHATEKALTSLLKSGPEEHAEAVKRLQNSLKQLQKNNLNLQRDLAVLIAQQFKSSPAREPVFVLHRKDGDSEFMNIVANEIGTEETLLFLSVGDEKASGLFLLAGPTEAVETLGPRVAELLEGKGAGKGGRYQGKATRLSRREAAQALLWEFVNHGGSEP</sequence>
<dbReference type="InterPro" id="IPR018163">
    <property type="entry name" value="Thr/Ala-tRNA-synth_IIc_edit"/>
</dbReference>
<feature type="coiled-coil region" evidence="4">
    <location>
        <begin position="223"/>
        <end position="250"/>
    </location>
</feature>
<evidence type="ECO:0000256" key="3">
    <source>
        <dbReference type="ARBA" id="ARBA00022833"/>
    </source>
</evidence>
<dbReference type="SUPFAM" id="SSF55186">
    <property type="entry name" value="ThrRS/AlaRS common domain"/>
    <property type="match status" value="1"/>
</dbReference>
<dbReference type="PANTHER" id="PTHR43462:SF1">
    <property type="entry name" value="ALANYL-TRNA EDITING PROTEIN AARSD1"/>
    <property type="match status" value="1"/>
</dbReference>
<dbReference type="Proteomes" id="UP000694871">
    <property type="component" value="Unplaced"/>
</dbReference>
<protein>
    <submittedName>
        <fullName evidence="7">Alanyl-tRNA editing protein Aarsd1</fullName>
    </submittedName>
</protein>
<keyword evidence="4" id="KW-0175">Coiled coil</keyword>
<evidence type="ECO:0000256" key="4">
    <source>
        <dbReference type="SAM" id="Coils"/>
    </source>
</evidence>
<dbReference type="SMART" id="SM00863">
    <property type="entry name" value="tRNA_SAD"/>
    <property type="match status" value="1"/>
</dbReference>
<dbReference type="Pfam" id="PF07973">
    <property type="entry name" value="tRNA_SAD"/>
    <property type="match status" value="1"/>
</dbReference>
<evidence type="ECO:0000259" key="5">
    <source>
        <dbReference type="SMART" id="SM00863"/>
    </source>
</evidence>
<evidence type="ECO:0000313" key="6">
    <source>
        <dbReference type="Proteomes" id="UP000694871"/>
    </source>
</evidence>
<dbReference type="Gene3D" id="3.30.980.10">
    <property type="entry name" value="Threonyl-trna Synthetase, Chain A, domain 2"/>
    <property type="match status" value="1"/>
</dbReference>
<dbReference type="PANTHER" id="PTHR43462">
    <property type="entry name" value="ALANYL-TRNA EDITING PROTEIN"/>
    <property type="match status" value="1"/>
</dbReference>
<dbReference type="InterPro" id="IPR051335">
    <property type="entry name" value="Alanyl-tRNA_Editing_Enzymes"/>
</dbReference>
<feature type="non-terminal residue" evidence="7">
    <location>
        <position position="1"/>
    </location>
</feature>
<dbReference type="InterPro" id="IPR012947">
    <property type="entry name" value="tRNA_SAD"/>
</dbReference>
<reference evidence="7" key="1">
    <citation type="submission" date="2025-08" db="UniProtKB">
        <authorList>
            <consortium name="RefSeq"/>
        </authorList>
    </citation>
    <scope>IDENTIFICATION</scope>
</reference>
<feature type="domain" description="Threonyl/alanyl tRNA synthetase SAD" evidence="5">
    <location>
        <begin position="144"/>
        <end position="187"/>
    </location>
</feature>
<keyword evidence="3" id="KW-0862">Zinc</keyword>
<evidence type="ECO:0000256" key="2">
    <source>
        <dbReference type="ARBA" id="ARBA00022723"/>
    </source>
</evidence>
<keyword evidence="2" id="KW-0479">Metal-binding</keyword>
<evidence type="ECO:0000256" key="1">
    <source>
        <dbReference type="ARBA" id="ARBA00001947"/>
    </source>
</evidence>
<evidence type="ECO:0000313" key="7">
    <source>
        <dbReference type="RefSeq" id="XP_015277294.1"/>
    </source>
</evidence>
<dbReference type="RefSeq" id="XP_015277294.1">
    <property type="nucleotide sequence ID" value="XM_015421808.1"/>
</dbReference>
<name>A0ABM1KUA7_GEKJA</name>